<dbReference type="PANTHER" id="PTHR43329">
    <property type="entry name" value="EPOXIDE HYDROLASE"/>
    <property type="match status" value="1"/>
</dbReference>
<dbReference type="GO" id="GO:0016787">
    <property type="term" value="F:hydrolase activity"/>
    <property type="evidence" value="ECO:0007669"/>
    <property type="project" value="UniProtKB-KW"/>
</dbReference>
<dbReference type="PRINTS" id="PR00111">
    <property type="entry name" value="ABHYDROLASE"/>
</dbReference>
<dbReference type="RefSeq" id="WP_048378821.1">
    <property type="nucleotide sequence ID" value="NZ_LDYE01000002.1"/>
</dbReference>
<dbReference type="EMBL" id="PDJF01000001">
    <property type="protein sequence ID" value="PFG27451.1"/>
    <property type="molecule type" value="Genomic_DNA"/>
</dbReference>
<protein>
    <submittedName>
        <fullName evidence="3">Pimeloyl-ACP methyl ester carboxylesterase</fullName>
    </submittedName>
</protein>
<dbReference type="SUPFAM" id="SSF53474">
    <property type="entry name" value="alpha/beta-Hydrolases"/>
    <property type="match status" value="1"/>
</dbReference>
<sequence>MAHRIPGYGHLSPSTVLFDGSFSHSMLHVRGIRLHAAQAGKPTDPLILLLHSGFGGWWDYQKVIAPLAGAGFHVAAIDLRGYGASDKPPHVAGGFTYDVRTVAGDITGIIRSLGHSSATLVGADVGGAVAWCVAGAYPEVVDKLVSVSAAHPQDLRRIVFRRPWLSPGTVVRHWVSRVRWLAPRLVSERAYQTATRVATASSFHTTAACEETIATRIRAGGISGVRAHSPRIHRLLTGIVPLKWQRDVVSCPVLYIHPRTGLWRTVAKHASRRTSGPTTVTSIPGAQDLPMLEDPAGFVSTVLGWLD</sequence>
<evidence type="ECO:0000256" key="1">
    <source>
        <dbReference type="ARBA" id="ARBA00022801"/>
    </source>
</evidence>
<evidence type="ECO:0000313" key="3">
    <source>
        <dbReference type="EMBL" id="PFG27451.1"/>
    </source>
</evidence>
<dbReference type="InterPro" id="IPR000073">
    <property type="entry name" value="AB_hydrolase_1"/>
</dbReference>
<proteinExistence type="predicted"/>
<dbReference type="InterPro" id="IPR029058">
    <property type="entry name" value="AB_hydrolase_fold"/>
</dbReference>
<accession>A0A2A9DM54</accession>
<evidence type="ECO:0000313" key="4">
    <source>
        <dbReference type="Proteomes" id="UP000221653"/>
    </source>
</evidence>
<name>A0A2A9DM54_9CORY</name>
<reference evidence="3 4" key="1">
    <citation type="submission" date="2017-10" db="EMBL/GenBank/DDBJ databases">
        <title>Sequencing the genomes of 1000 actinobacteria strains.</title>
        <authorList>
            <person name="Klenk H.-P."/>
        </authorList>
    </citation>
    <scope>NUCLEOTIDE SEQUENCE [LARGE SCALE GENOMIC DNA]</scope>
    <source>
        <strain evidence="3 4">DSM 20688</strain>
    </source>
</reference>
<dbReference type="Gene3D" id="3.40.50.1820">
    <property type="entry name" value="alpha/beta hydrolase"/>
    <property type="match status" value="1"/>
</dbReference>
<evidence type="ECO:0000259" key="2">
    <source>
        <dbReference type="Pfam" id="PF00561"/>
    </source>
</evidence>
<dbReference type="STRING" id="1724.GCA_001044175_00704"/>
<dbReference type="AlphaFoldDB" id="A0A2A9DM54"/>
<dbReference type="Proteomes" id="UP000221653">
    <property type="component" value="Unassembled WGS sequence"/>
</dbReference>
<gene>
    <name evidence="3" type="ORF">ATK06_0511</name>
</gene>
<feature type="domain" description="AB hydrolase-1" evidence="2">
    <location>
        <begin position="45"/>
        <end position="170"/>
    </location>
</feature>
<dbReference type="OrthoDB" id="2987348at2"/>
<keyword evidence="1" id="KW-0378">Hydrolase</keyword>
<organism evidence="3 4">
    <name type="scientific">Corynebacterium renale</name>
    <dbReference type="NCBI Taxonomy" id="1724"/>
    <lineage>
        <taxon>Bacteria</taxon>
        <taxon>Bacillati</taxon>
        <taxon>Actinomycetota</taxon>
        <taxon>Actinomycetes</taxon>
        <taxon>Mycobacteriales</taxon>
        <taxon>Corynebacteriaceae</taxon>
        <taxon>Corynebacterium</taxon>
    </lineage>
</organism>
<keyword evidence="4" id="KW-1185">Reference proteome</keyword>
<dbReference type="PRINTS" id="PR00412">
    <property type="entry name" value="EPOXHYDRLASE"/>
</dbReference>
<dbReference type="Pfam" id="PF00561">
    <property type="entry name" value="Abhydrolase_1"/>
    <property type="match status" value="1"/>
</dbReference>
<comment type="caution">
    <text evidence="3">The sequence shown here is derived from an EMBL/GenBank/DDBJ whole genome shotgun (WGS) entry which is preliminary data.</text>
</comment>
<dbReference type="InterPro" id="IPR000639">
    <property type="entry name" value="Epox_hydrolase-like"/>
</dbReference>